<dbReference type="Proteomes" id="UP000266091">
    <property type="component" value="Unassembled WGS sequence"/>
</dbReference>
<proteinExistence type="predicted"/>
<reference evidence="1 2" key="1">
    <citation type="journal article" date="2018" name="Int. J. Syst. Evol. Microbiol.">
        <title>Mesosutterella multiformis gen. nov., sp. nov., a member of the family Sutterellaceae and Sutterella megalosphaeroides sp. nov., isolated from human faeces.</title>
        <authorList>
            <person name="Sakamoto M."/>
            <person name="Ikeyama N."/>
            <person name="Kunihiro T."/>
            <person name="Iino T."/>
            <person name="Yuki M."/>
            <person name="Ohkuma M."/>
        </authorList>
    </citation>
    <scope>NUCLEOTIDE SEQUENCE [LARGE SCALE GENOMIC DNA]</scope>
    <source>
        <strain evidence="1 2">4NBBH2</strain>
    </source>
</reference>
<accession>A0A401LHV7</accession>
<organism evidence="1 2">
    <name type="scientific">Mesosutterella multiformis</name>
    <dbReference type="NCBI Taxonomy" id="2259133"/>
    <lineage>
        <taxon>Bacteria</taxon>
        <taxon>Pseudomonadati</taxon>
        <taxon>Pseudomonadota</taxon>
        <taxon>Betaproteobacteria</taxon>
        <taxon>Burkholderiales</taxon>
        <taxon>Sutterellaceae</taxon>
        <taxon>Mesosutterella</taxon>
    </lineage>
</organism>
<evidence type="ECO:0000313" key="1">
    <source>
        <dbReference type="EMBL" id="GBO92783.1"/>
    </source>
</evidence>
<protein>
    <submittedName>
        <fullName evidence="1">Uncharacterized protein</fullName>
    </submittedName>
</protein>
<sequence length="57" mass="6392">MPVTLIFGDTFTASFVTEMIGHFTVKHLSQQPTEHMGHKIFRILCGINLKPGFLGVF</sequence>
<dbReference type="AlphaFoldDB" id="A0A388SAW4"/>
<keyword evidence="2" id="KW-1185">Reference proteome</keyword>
<comment type="caution">
    <text evidence="1">The sequence shown here is derived from an EMBL/GenBank/DDBJ whole genome shotgun (WGS) entry which is preliminary data.</text>
</comment>
<evidence type="ECO:0000313" key="2">
    <source>
        <dbReference type="Proteomes" id="UP000266091"/>
    </source>
</evidence>
<gene>
    <name evidence="1" type="ORF">MESMUL_01370</name>
</gene>
<name>A0A388SAW4_9BURK</name>
<accession>A0A388SAW4</accession>
<dbReference type="EMBL" id="BGZJ01000001">
    <property type="protein sequence ID" value="GBO92783.1"/>
    <property type="molecule type" value="Genomic_DNA"/>
</dbReference>